<evidence type="ECO:0000259" key="1">
    <source>
        <dbReference type="Pfam" id="PF01609"/>
    </source>
</evidence>
<dbReference type="PANTHER" id="PTHR30007">
    <property type="entry name" value="PHP DOMAIN PROTEIN"/>
    <property type="match status" value="1"/>
</dbReference>
<feature type="domain" description="Transposase IS4-like" evidence="1">
    <location>
        <begin position="48"/>
        <end position="206"/>
    </location>
</feature>
<dbReference type="PANTHER" id="PTHR30007:SF0">
    <property type="entry name" value="TRANSPOSASE"/>
    <property type="match status" value="1"/>
</dbReference>
<dbReference type="KEGG" id="rhoz:GXP67_00050"/>
<dbReference type="NCBIfam" id="NF033580">
    <property type="entry name" value="transpos_IS5_3"/>
    <property type="match status" value="1"/>
</dbReference>
<dbReference type="Pfam" id="PF01609">
    <property type="entry name" value="DDE_Tnp_1"/>
    <property type="match status" value="1"/>
</dbReference>
<dbReference type="InterPro" id="IPR002559">
    <property type="entry name" value="Transposase_11"/>
</dbReference>
<dbReference type="EMBL" id="CP048222">
    <property type="protein sequence ID" value="QHT65178.1"/>
    <property type="molecule type" value="Genomic_DNA"/>
</dbReference>
<dbReference type="Proteomes" id="UP000480178">
    <property type="component" value="Chromosome"/>
</dbReference>
<evidence type="ECO:0000313" key="2">
    <source>
        <dbReference type="EMBL" id="QHT65178.1"/>
    </source>
</evidence>
<dbReference type="GO" id="GO:0006313">
    <property type="term" value="P:DNA transposition"/>
    <property type="evidence" value="ECO:0007669"/>
    <property type="project" value="InterPro"/>
</dbReference>
<keyword evidence="3" id="KW-1185">Reference proteome</keyword>
<reference evidence="2 3" key="1">
    <citation type="submission" date="2020-01" db="EMBL/GenBank/DDBJ databases">
        <authorList>
            <person name="Kim M.K."/>
        </authorList>
    </citation>
    <scope>NUCLEOTIDE SEQUENCE [LARGE SCALE GENOMIC DNA]</scope>
    <source>
        <strain evidence="2 3">172606-1</strain>
    </source>
</reference>
<dbReference type="GO" id="GO:0004803">
    <property type="term" value="F:transposase activity"/>
    <property type="evidence" value="ECO:0007669"/>
    <property type="project" value="InterPro"/>
</dbReference>
<protein>
    <submittedName>
        <fullName evidence="2">IS5 family transposase</fullName>
    </submittedName>
</protein>
<name>A0A6C0GBC3_9BACT</name>
<sequence length="214" mass="24915">MAQYAHDLPHWSTVYGYFDPWSKSGLWQQIHSFLVRKVRRQMKRKPMPSASSLDSQSVKTTACGGEHRGFDAGKLVKGRKRFILTPTQGLLVAVWICAASVSEKQGAKQLLRYIKLVPCLQELCSCIQLVWVDGGYRGEDLLKYIQKLWNWTWQLVLRTEEEKGFKLLPRRGVERTFAWLLNARRLNKDYEKNQRNSQSMVYVAMIPILLNRLK</sequence>
<gene>
    <name evidence="2" type="ORF">GXP67_00050</name>
</gene>
<accession>A0A6C0GBC3</accession>
<organism evidence="2 3">
    <name type="scientific">Rhodocytophaga rosea</name>
    <dbReference type="NCBI Taxonomy" id="2704465"/>
    <lineage>
        <taxon>Bacteria</taxon>
        <taxon>Pseudomonadati</taxon>
        <taxon>Bacteroidota</taxon>
        <taxon>Cytophagia</taxon>
        <taxon>Cytophagales</taxon>
        <taxon>Rhodocytophagaceae</taxon>
        <taxon>Rhodocytophaga</taxon>
    </lineage>
</organism>
<dbReference type="GO" id="GO:0003677">
    <property type="term" value="F:DNA binding"/>
    <property type="evidence" value="ECO:0007669"/>
    <property type="project" value="InterPro"/>
</dbReference>
<proteinExistence type="predicted"/>
<dbReference type="RefSeq" id="WP_162441266.1">
    <property type="nucleotide sequence ID" value="NZ_CP048222.1"/>
</dbReference>
<evidence type="ECO:0000313" key="3">
    <source>
        <dbReference type="Proteomes" id="UP000480178"/>
    </source>
</evidence>
<dbReference type="AlphaFoldDB" id="A0A6C0GBC3"/>